<keyword evidence="12 16" id="KW-0443">Lipid metabolism</keyword>
<keyword evidence="10" id="KW-0460">Magnesium</keyword>
<dbReference type="PANTHER" id="PTHR15362:SF4">
    <property type="entry name" value="CDP-DIACYLGLYCEROL--INOSITOL 3-PHOSPHATIDYLTRANSFERASE"/>
    <property type="match status" value="1"/>
</dbReference>
<dbReference type="PIRSF" id="PIRSF000848">
    <property type="entry name" value="CDP_diag_ino_3_P"/>
    <property type="match status" value="1"/>
</dbReference>
<dbReference type="Gene3D" id="1.20.120.1760">
    <property type="match status" value="1"/>
</dbReference>
<keyword evidence="8 18" id="KW-0812">Transmembrane</keyword>
<organism evidence="19 20">
    <name type="scientific">Rhizoclosmatium globosum</name>
    <dbReference type="NCBI Taxonomy" id="329046"/>
    <lineage>
        <taxon>Eukaryota</taxon>
        <taxon>Fungi</taxon>
        <taxon>Fungi incertae sedis</taxon>
        <taxon>Chytridiomycota</taxon>
        <taxon>Chytridiomycota incertae sedis</taxon>
        <taxon>Chytridiomycetes</taxon>
        <taxon>Chytridiales</taxon>
        <taxon>Chytriomycetaceae</taxon>
        <taxon>Rhizoclosmatium</taxon>
    </lineage>
</organism>
<keyword evidence="20" id="KW-1185">Reference proteome</keyword>
<dbReference type="GO" id="GO:0006661">
    <property type="term" value="P:phosphatidylinositol biosynthetic process"/>
    <property type="evidence" value="ECO:0007669"/>
    <property type="project" value="TreeGrafter"/>
</dbReference>
<dbReference type="EC" id="2.7.8.11" evidence="5 16"/>
<evidence type="ECO:0000256" key="11">
    <source>
        <dbReference type="ARBA" id="ARBA00022989"/>
    </source>
</evidence>
<comment type="subcellular location">
    <subcellularLocation>
        <location evidence="3">Membrane</location>
        <topology evidence="3">Multi-pass membrane protein</topology>
    </subcellularLocation>
</comment>
<keyword evidence="9" id="KW-0479">Metal-binding</keyword>
<gene>
    <name evidence="19" type="ORF">BCR33DRAFT_711641</name>
</gene>
<evidence type="ECO:0000256" key="15">
    <source>
        <dbReference type="ARBA" id="ARBA00023264"/>
    </source>
</evidence>
<dbReference type="GO" id="GO:0005794">
    <property type="term" value="C:Golgi apparatus"/>
    <property type="evidence" value="ECO:0007669"/>
    <property type="project" value="TreeGrafter"/>
</dbReference>
<evidence type="ECO:0000256" key="12">
    <source>
        <dbReference type="ARBA" id="ARBA00023098"/>
    </source>
</evidence>
<feature type="transmembrane region" description="Helical" evidence="18">
    <location>
        <begin position="112"/>
        <end position="131"/>
    </location>
</feature>
<keyword evidence="6 16" id="KW-0444">Lipid biosynthesis</keyword>
<dbReference type="OrthoDB" id="10251079at2759"/>
<evidence type="ECO:0000256" key="13">
    <source>
        <dbReference type="ARBA" id="ARBA00023136"/>
    </source>
</evidence>
<evidence type="ECO:0000313" key="20">
    <source>
        <dbReference type="Proteomes" id="UP000193642"/>
    </source>
</evidence>
<evidence type="ECO:0000256" key="9">
    <source>
        <dbReference type="ARBA" id="ARBA00022723"/>
    </source>
</evidence>
<dbReference type="InterPro" id="IPR043130">
    <property type="entry name" value="CDP-OH_PTrfase_TM_dom"/>
</dbReference>
<comment type="cofactor">
    <cofactor evidence="2">
        <name>Mg(2+)</name>
        <dbReference type="ChEBI" id="CHEBI:18420"/>
    </cofactor>
</comment>
<name>A0A1Y2CZ41_9FUNG</name>
<comment type="catalytic activity">
    <reaction evidence="16">
        <text>a CDP-1,2-diacyl-sn-glycerol + myo-inositol = a 1,2-diacyl-sn-glycero-3-phospho-(1D-myo-inositol) + CMP + H(+)</text>
        <dbReference type="Rhea" id="RHEA:11580"/>
        <dbReference type="ChEBI" id="CHEBI:15378"/>
        <dbReference type="ChEBI" id="CHEBI:17268"/>
        <dbReference type="ChEBI" id="CHEBI:57880"/>
        <dbReference type="ChEBI" id="CHEBI:58332"/>
        <dbReference type="ChEBI" id="CHEBI:60377"/>
        <dbReference type="EC" id="2.7.8.11"/>
    </reaction>
</comment>
<comment type="caution">
    <text evidence="19">The sequence shown here is derived from an EMBL/GenBank/DDBJ whole genome shotgun (WGS) entry which is preliminary data.</text>
</comment>
<dbReference type="InterPro" id="IPR048254">
    <property type="entry name" value="CDP_ALCOHOL_P_TRANSF_CS"/>
</dbReference>
<dbReference type="GO" id="GO:0003881">
    <property type="term" value="F:CDP-diacylglycerol-inositol 3-phosphatidyltransferase activity"/>
    <property type="evidence" value="ECO:0007669"/>
    <property type="project" value="UniProtKB-UniRule"/>
</dbReference>
<dbReference type="InterPro" id="IPR000462">
    <property type="entry name" value="CDP-OH_P_trans"/>
</dbReference>
<protein>
    <recommendedName>
        <fullName evidence="5 16">CDP-diacylglycerol--inositol 3-phosphatidyltransferase</fullName>
        <ecNumber evidence="5 16">2.7.8.11</ecNumber>
    </recommendedName>
</protein>
<reference evidence="19 20" key="1">
    <citation type="submission" date="2016-07" db="EMBL/GenBank/DDBJ databases">
        <title>Pervasive Adenine N6-methylation of Active Genes in Fungi.</title>
        <authorList>
            <consortium name="DOE Joint Genome Institute"/>
            <person name="Mondo S.J."/>
            <person name="Dannebaum R.O."/>
            <person name="Kuo R.C."/>
            <person name="Labutti K."/>
            <person name="Haridas S."/>
            <person name="Kuo A."/>
            <person name="Salamov A."/>
            <person name="Ahrendt S.R."/>
            <person name="Lipzen A."/>
            <person name="Sullivan W."/>
            <person name="Andreopoulos W.B."/>
            <person name="Clum A."/>
            <person name="Lindquist E."/>
            <person name="Daum C."/>
            <person name="Ramamoorthy G.K."/>
            <person name="Gryganskyi A."/>
            <person name="Culley D."/>
            <person name="Magnuson J.K."/>
            <person name="James T.Y."/>
            <person name="O'Malley M.A."/>
            <person name="Stajich J.E."/>
            <person name="Spatafora J.W."/>
            <person name="Visel A."/>
            <person name="Grigoriev I.V."/>
        </authorList>
    </citation>
    <scope>NUCLEOTIDE SEQUENCE [LARGE SCALE GENOMIC DNA]</scope>
    <source>
        <strain evidence="19 20">JEL800</strain>
    </source>
</reference>
<evidence type="ECO:0000256" key="4">
    <source>
        <dbReference type="ARBA" id="ARBA00010441"/>
    </source>
</evidence>
<dbReference type="AlphaFoldDB" id="A0A1Y2CZ41"/>
<evidence type="ECO:0000256" key="7">
    <source>
        <dbReference type="ARBA" id="ARBA00022679"/>
    </source>
</evidence>
<evidence type="ECO:0000256" key="8">
    <source>
        <dbReference type="ARBA" id="ARBA00022692"/>
    </source>
</evidence>
<dbReference type="Pfam" id="PF01066">
    <property type="entry name" value="CDP-OH_P_transf"/>
    <property type="match status" value="1"/>
</dbReference>
<evidence type="ECO:0000256" key="2">
    <source>
        <dbReference type="ARBA" id="ARBA00001946"/>
    </source>
</evidence>
<evidence type="ECO:0000256" key="17">
    <source>
        <dbReference type="RuleBase" id="RU003750"/>
    </source>
</evidence>
<evidence type="ECO:0000256" key="1">
    <source>
        <dbReference type="ARBA" id="ARBA00001936"/>
    </source>
</evidence>
<dbReference type="PROSITE" id="PS00379">
    <property type="entry name" value="CDP_ALCOHOL_P_TRANSF"/>
    <property type="match status" value="1"/>
</dbReference>
<dbReference type="InterPro" id="IPR014387">
    <property type="entry name" value="CDP_diag_ino_3_P_euk"/>
</dbReference>
<evidence type="ECO:0000256" key="3">
    <source>
        <dbReference type="ARBA" id="ARBA00004141"/>
    </source>
</evidence>
<comment type="cofactor">
    <cofactor evidence="1">
        <name>Mn(2+)</name>
        <dbReference type="ChEBI" id="CHEBI:29035"/>
    </cofactor>
</comment>
<keyword evidence="13 16" id="KW-0472">Membrane</keyword>
<evidence type="ECO:0000256" key="14">
    <source>
        <dbReference type="ARBA" id="ARBA00023209"/>
    </source>
</evidence>
<keyword evidence="14 16" id="KW-0594">Phospholipid biosynthesis</keyword>
<evidence type="ECO:0000256" key="16">
    <source>
        <dbReference type="PIRNR" id="PIRNR000848"/>
    </source>
</evidence>
<dbReference type="GO" id="GO:0016020">
    <property type="term" value="C:membrane"/>
    <property type="evidence" value="ECO:0007669"/>
    <property type="project" value="UniProtKB-SubCell"/>
</dbReference>
<feature type="transmembrane region" description="Helical" evidence="18">
    <location>
        <begin position="194"/>
        <end position="213"/>
    </location>
</feature>
<sequence>MAERPVTAIVLYSVSCLLDAADGYAARALDQSSRFGAVLDMVLDRLTTLCLLVRLALQLPAPLVLAIQVLASLDLASHYSHMYASLVTGSESHKKIDPNAPYLLRLYYQSKVVLFLVCLLDQWFYICLYLLTWRDPGSGNLLFPASQTVSTSWFSVLMNEGAGMFIKHALVPFFGTTPVEIGILLIEEMGAIRMTIWVIAGFSGVVCLFKQVLNVIQMVGAYKDLAAFDVKSRSKGKRRG</sequence>
<accession>A0A1Y2CZ41</accession>
<keyword evidence="15 16" id="KW-1208">Phospholipid metabolism</keyword>
<keyword evidence="11 18" id="KW-1133">Transmembrane helix</keyword>
<dbReference type="Proteomes" id="UP000193642">
    <property type="component" value="Unassembled WGS sequence"/>
</dbReference>
<evidence type="ECO:0000256" key="10">
    <source>
        <dbReference type="ARBA" id="ARBA00022842"/>
    </source>
</evidence>
<evidence type="ECO:0000256" key="6">
    <source>
        <dbReference type="ARBA" id="ARBA00022516"/>
    </source>
</evidence>
<proteinExistence type="inferred from homology"/>
<keyword evidence="7 16" id="KW-0808">Transferase</keyword>
<dbReference type="GO" id="GO:0046872">
    <property type="term" value="F:metal ion binding"/>
    <property type="evidence" value="ECO:0007669"/>
    <property type="project" value="UniProtKB-KW"/>
</dbReference>
<evidence type="ECO:0000313" key="19">
    <source>
        <dbReference type="EMBL" id="ORY52301.1"/>
    </source>
</evidence>
<dbReference type="EMBL" id="MCGO01000003">
    <property type="protein sequence ID" value="ORY52301.1"/>
    <property type="molecule type" value="Genomic_DNA"/>
</dbReference>
<comment type="similarity">
    <text evidence="4 16 17">Belongs to the CDP-alcohol phosphatidyltransferase class-I family.</text>
</comment>
<evidence type="ECO:0000256" key="18">
    <source>
        <dbReference type="SAM" id="Phobius"/>
    </source>
</evidence>
<dbReference type="STRING" id="329046.A0A1Y2CZ41"/>
<dbReference type="PANTHER" id="PTHR15362">
    <property type="entry name" value="PHOSPHATIDYLINOSITOL SYNTHASE"/>
    <property type="match status" value="1"/>
</dbReference>
<evidence type="ECO:0000256" key="5">
    <source>
        <dbReference type="ARBA" id="ARBA00013212"/>
    </source>
</evidence>